<feature type="compositionally biased region" description="Basic residues" evidence="3">
    <location>
        <begin position="499"/>
        <end position="509"/>
    </location>
</feature>
<dbReference type="SMART" id="SM00238">
    <property type="entry name" value="BIR"/>
    <property type="match status" value="2"/>
</dbReference>
<evidence type="ECO:0000313" key="5">
    <source>
        <dbReference type="Proteomes" id="UP000562929"/>
    </source>
</evidence>
<dbReference type="CDD" id="cd00022">
    <property type="entry name" value="BIR"/>
    <property type="match status" value="2"/>
</dbReference>
<feature type="compositionally biased region" description="Polar residues" evidence="3">
    <location>
        <begin position="222"/>
        <end position="234"/>
    </location>
</feature>
<feature type="compositionally biased region" description="Low complexity" evidence="3">
    <location>
        <begin position="328"/>
        <end position="338"/>
    </location>
</feature>
<reference evidence="4 5" key="1">
    <citation type="journal article" date="2020" name="G3 (Bethesda)">
        <title>Genetic Underpinnings of Host Manipulation by Ophiocordyceps as Revealed by Comparative Transcriptomics.</title>
        <authorList>
            <person name="Will I."/>
            <person name="Das B."/>
            <person name="Trinh T."/>
            <person name="Brachmann A."/>
            <person name="Ohm R.A."/>
            <person name="de Bekker C."/>
        </authorList>
    </citation>
    <scope>NUCLEOTIDE SEQUENCE [LARGE SCALE GENOMIC DNA]</scope>
    <source>
        <strain evidence="4 5">EC05</strain>
    </source>
</reference>
<keyword evidence="1" id="KW-0479">Metal-binding</keyword>
<feature type="compositionally biased region" description="Low complexity" evidence="3">
    <location>
        <begin position="367"/>
        <end position="376"/>
    </location>
</feature>
<dbReference type="OrthoDB" id="2196114at2759"/>
<feature type="compositionally biased region" description="Low complexity" evidence="3">
    <location>
        <begin position="554"/>
        <end position="579"/>
    </location>
</feature>
<feature type="compositionally biased region" description="Low complexity" evidence="3">
    <location>
        <begin position="587"/>
        <end position="605"/>
    </location>
</feature>
<dbReference type="SUPFAM" id="SSF57924">
    <property type="entry name" value="Inhibitor of apoptosis (IAP) repeat"/>
    <property type="match status" value="2"/>
</dbReference>
<evidence type="ECO:0000256" key="2">
    <source>
        <dbReference type="ARBA" id="ARBA00022833"/>
    </source>
</evidence>
<dbReference type="InterPro" id="IPR001370">
    <property type="entry name" value="BIR_rpt"/>
</dbReference>
<keyword evidence="5" id="KW-1185">Reference proteome</keyword>
<dbReference type="GO" id="GO:0046872">
    <property type="term" value="F:metal ion binding"/>
    <property type="evidence" value="ECO:0007669"/>
    <property type="project" value="UniProtKB-KW"/>
</dbReference>
<feature type="compositionally biased region" description="Basic residues" evidence="3">
    <location>
        <begin position="261"/>
        <end position="277"/>
    </location>
</feature>
<comment type="caution">
    <text evidence="4">The sequence shown here is derived from an EMBL/GenBank/DDBJ whole genome shotgun (WGS) entry which is preliminary data.</text>
</comment>
<dbReference type="Pfam" id="PF00653">
    <property type="entry name" value="BIR"/>
    <property type="match status" value="2"/>
</dbReference>
<evidence type="ECO:0000256" key="3">
    <source>
        <dbReference type="SAM" id="MobiDB-lite"/>
    </source>
</evidence>
<dbReference type="Proteomes" id="UP000562929">
    <property type="component" value="Unassembled WGS sequence"/>
</dbReference>
<dbReference type="EMBL" id="JAACLJ010000002">
    <property type="protein sequence ID" value="KAF4592523.1"/>
    <property type="molecule type" value="Genomic_DNA"/>
</dbReference>
<evidence type="ECO:0000256" key="1">
    <source>
        <dbReference type="ARBA" id="ARBA00022723"/>
    </source>
</evidence>
<feature type="compositionally biased region" description="Polar residues" evidence="3">
    <location>
        <begin position="248"/>
        <end position="257"/>
    </location>
</feature>
<dbReference type="Gene3D" id="1.10.1170.10">
    <property type="entry name" value="Inhibitor Of Apoptosis Protein (2mihbC-IAP-1), Chain A"/>
    <property type="match status" value="2"/>
</dbReference>
<feature type="region of interest" description="Disordered" evidence="3">
    <location>
        <begin position="209"/>
        <end position="627"/>
    </location>
</feature>
<proteinExistence type="predicted"/>
<keyword evidence="2" id="KW-0862">Zinc</keyword>
<feature type="compositionally biased region" description="Polar residues" evidence="3">
    <location>
        <begin position="463"/>
        <end position="475"/>
    </location>
</feature>
<accession>A0A8H4QB45</accession>
<dbReference type="PANTHER" id="PTHR46771">
    <property type="entry name" value="DETERIN"/>
    <property type="match status" value="1"/>
</dbReference>
<dbReference type="PANTHER" id="PTHR46771:SF5">
    <property type="entry name" value="DETERIN"/>
    <property type="match status" value="1"/>
</dbReference>
<sequence>MDSTKLHPYLVYDTRLASFQKSSKKRGSSASGRAKAAPVWPHKQIAPASLAKAGFYFDPTPAFPDNVVCFLCGKGLDGWEAGDDPLLEHLKHAPDCGWATLAAIEADVGDYGAQDPLSRDMTEARKATFGDWWPHQGKKGWKCKTKQLAEAGWKYTPTAESDDMATCAYCQLALDGWEPSDKPYEEHYNRSPDCAFFILVNQFSGSNKRTARAKAGRGSKASRVSSAQSTTSDRLSGADTTAGADDSLLSTTSSIMTQGGRKVRGKKAAGAKANRSKTTKDEAVEAEEEEEEPVSQPKATKATRGRKRGSEALDDSLLAPPKRRATRTRSSTVTAVAAEDGELTDRKAVGRKGSKATRTSDTSRHPSVVSSASVASLRRVPATQFPDDDDEIERQLEADLERDWDDDGHEPRKDDDFVMLDPSPVAADDEEVEEELRALQEEMRMEEPEQQLKMPKKGRKPTKQAQNKPSRTKTASPAREVEETGDVSVGSTDTVVKKDSKRGRGRPSKRSSAAEQPIEQQPPRPRSKEKRSGSASAVQEPVESDEARAEAEDGQTGAVEAVEAAAGPQAADGAEGTSTPAPPVISPAPSARQPALSPSPSPQSSDAENQPPSSRANKGAAAGPTPARDMATRNILAGLQTTVPWTAASLEELLTVTADDEDGALLPDGRLLSTPEKAMTVEEWIYFNAGRAEERLRLECEAMVSRFEREGTRAMRALEGLAVE</sequence>
<name>A0A8H4QB45_9HYPO</name>
<feature type="compositionally biased region" description="Acidic residues" evidence="3">
    <location>
        <begin position="284"/>
        <end position="293"/>
    </location>
</feature>
<dbReference type="InterPro" id="IPR051190">
    <property type="entry name" value="Baculoviral_IAP"/>
</dbReference>
<dbReference type="PROSITE" id="PS50143">
    <property type="entry name" value="BIR_REPEAT_2"/>
    <property type="match status" value="2"/>
</dbReference>
<feature type="compositionally biased region" description="Polar residues" evidence="3">
    <location>
        <begin position="606"/>
        <end position="616"/>
    </location>
</feature>
<protein>
    <submittedName>
        <fullName evidence="4">Inhibitor of Apoptosis domain containing protein</fullName>
    </submittedName>
</protein>
<organism evidence="4 5">
    <name type="scientific">Ophiocordyceps camponoti-floridani</name>
    <dbReference type="NCBI Taxonomy" id="2030778"/>
    <lineage>
        <taxon>Eukaryota</taxon>
        <taxon>Fungi</taxon>
        <taxon>Dikarya</taxon>
        <taxon>Ascomycota</taxon>
        <taxon>Pezizomycotina</taxon>
        <taxon>Sordariomycetes</taxon>
        <taxon>Hypocreomycetidae</taxon>
        <taxon>Hypocreales</taxon>
        <taxon>Ophiocordycipitaceae</taxon>
        <taxon>Ophiocordyceps</taxon>
    </lineage>
</organism>
<feature type="compositionally biased region" description="Basic and acidic residues" evidence="3">
    <location>
        <begin position="435"/>
        <end position="447"/>
    </location>
</feature>
<evidence type="ECO:0000313" key="4">
    <source>
        <dbReference type="EMBL" id="KAF4592523.1"/>
    </source>
</evidence>
<dbReference type="AlphaFoldDB" id="A0A8H4QB45"/>
<gene>
    <name evidence="4" type="ORF">GQ602_002822</name>
</gene>